<organism evidence="9 10">
    <name type="scientific">Hyaloscypha variabilis (strain UAMH 11265 / GT02V1 / F)</name>
    <name type="common">Meliniomyces variabilis</name>
    <dbReference type="NCBI Taxonomy" id="1149755"/>
    <lineage>
        <taxon>Eukaryota</taxon>
        <taxon>Fungi</taxon>
        <taxon>Dikarya</taxon>
        <taxon>Ascomycota</taxon>
        <taxon>Pezizomycotina</taxon>
        <taxon>Leotiomycetes</taxon>
        <taxon>Helotiales</taxon>
        <taxon>Hyaloscyphaceae</taxon>
        <taxon>Hyaloscypha</taxon>
        <taxon>Hyaloscypha variabilis</taxon>
    </lineage>
</organism>
<dbReference type="PROSITE" id="PS51767">
    <property type="entry name" value="PEPTIDASE_A1"/>
    <property type="match status" value="1"/>
</dbReference>
<keyword evidence="4" id="KW-0064">Aspartyl protease</keyword>
<gene>
    <name evidence="9" type="ORF">L207DRAFT_434364</name>
</gene>
<feature type="compositionally biased region" description="Basic and acidic residues" evidence="6">
    <location>
        <begin position="463"/>
        <end position="488"/>
    </location>
</feature>
<dbReference type="Pfam" id="PF00026">
    <property type="entry name" value="Asp"/>
    <property type="match status" value="1"/>
</dbReference>
<dbReference type="EMBL" id="KZ613951">
    <property type="protein sequence ID" value="PMD35781.1"/>
    <property type="molecule type" value="Genomic_DNA"/>
</dbReference>
<feature type="non-terminal residue" evidence="9">
    <location>
        <position position="1"/>
    </location>
</feature>
<feature type="domain" description="Peptidase A1" evidence="8">
    <location>
        <begin position="1"/>
        <end position="306"/>
    </location>
</feature>
<evidence type="ECO:0000256" key="2">
    <source>
        <dbReference type="ARBA" id="ARBA00022670"/>
    </source>
</evidence>
<dbReference type="PRINTS" id="PR00792">
    <property type="entry name" value="PEPSIN"/>
</dbReference>
<keyword evidence="2 9" id="KW-0645">Protease</keyword>
<evidence type="ECO:0000259" key="8">
    <source>
        <dbReference type="PROSITE" id="PS51767"/>
    </source>
</evidence>
<name>A0A2J6RB92_HYAVF</name>
<dbReference type="OrthoDB" id="771136at2759"/>
<keyword evidence="5" id="KW-0378">Hydrolase</keyword>
<keyword evidence="7" id="KW-1133">Transmembrane helix</keyword>
<dbReference type="Gene3D" id="2.40.70.10">
    <property type="entry name" value="Acid Proteases"/>
    <property type="match status" value="2"/>
</dbReference>
<feature type="compositionally biased region" description="Low complexity" evidence="6">
    <location>
        <begin position="330"/>
        <end position="360"/>
    </location>
</feature>
<feature type="region of interest" description="Disordered" evidence="6">
    <location>
        <begin position="328"/>
        <end position="362"/>
    </location>
</feature>
<dbReference type="SUPFAM" id="SSF50630">
    <property type="entry name" value="Acid proteases"/>
    <property type="match status" value="1"/>
</dbReference>
<evidence type="ECO:0000256" key="4">
    <source>
        <dbReference type="ARBA" id="ARBA00022750"/>
    </source>
</evidence>
<accession>A0A2J6RB92</accession>
<evidence type="ECO:0000313" key="10">
    <source>
        <dbReference type="Proteomes" id="UP000235786"/>
    </source>
</evidence>
<proteinExistence type="inferred from homology"/>
<keyword evidence="7" id="KW-0472">Membrane</keyword>
<keyword evidence="10" id="KW-1185">Reference proteome</keyword>
<feature type="transmembrane region" description="Helical" evidence="7">
    <location>
        <begin position="368"/>
        <end position="392"/>
    </location>
</feature>
<feature type="compositionally biased region" description="Polar residues" evidence="6">
    <location>
        <begin position="436"/>
        <end position="449"/>
    </location>
</feature>
<sequence length="488" mass="51696">VQVGTPSQTLLLMIGTGSSDIWVLNNSSNICASGCLTPFYPKKSTSLQLVSAGGFKITYADGTGASGDYIRDEFLFGQVGHSMQLQMGLANDTQNSVGIMGIGYDTNEASTSQYPNFMDEMVSDGLTNTKLYSLWLNDLGSSTGSILFGGIDTEKYYGSLSSMPIIAKNNVYTSFSVGLTSISYSPGSTAILLKNSSFSAPVVLESSTTEIYLPEAVVEEIYSAFAVEMGSDGSPYVDCTASNSSVMSFGFESGTAIDVPYYEFITKLYVPNPLPGDLTGDNVLGDFFLRSAYVVYDLTNNYIWIAPAVLNTTKSNVVEIQAGAVSLPQSTGVTKPSPTTSSSTTSTSPTGSSTSSAAPAPRKKNSAVAIGVGVAVPIGVLLAVALGLCFWWRHRKRTTEPEKVPGPQDEPATIPELGDSAYINAGAVYKDHHNQGRMSQMSSTPSELSAGTPVSSPRSPKSPVERKPVPFRDELPTTWEHGDGPLSE</sequence>
<keyword evidence="7" id="KW-0812">Transmembrane</keyword>
<feature type="compositionally biased region" description="Low complexity" evidence="6">
    <location>
        <begin position="453"/>
        <end position="462"/>
    </location>
</feature>
<dbReference type="PANTHER" id="PTHR47966:SF65">
    <property type="entry name" value="ASPARTIC-TYPE ENDOPEPTIDASE"/>
    <property type="match status" value="1"/>
</dbReference>
<feature type="region of interest" description="Disordered" evidence="6">
    <location>
        <begin position="434"/>
        <end position="488"/>
    </location>
</feature>
<reference evidence="9 10" key="1">
    <citation type="submission" date="2016-04" db="EMBL/GenBank/DDBJ databases">
        <title>A degradative enzymes factory behind the ericoid mycorrhizal symbiosis.</title>
        <authorList>
            <consortium name="DOE Joint Genome Institute"/>
            <person name="Martino E."/>
            <person name="Morin E."/>
            <person name="Grelet G."/>
            <person name="Kuo A."/>
            <person name="Kohler A."/>
            <person name="Daghino S."/>
            <person name="Barry K."/>
            <person name="Choi C."/>
            <person name="Cichocki N."/>
            <person name="Clum A."/>
            <person name="Copeland A."/>
            <person name="Hainaut M."/>
            <person name="Haridas S."/>
            <person name="Labutti K."/>
            <person name="Lindquist E."/>
            <person name="Lipzen A."/>
            <person name="Khouja H.-R."/>
            <person name="Murat C."/>
            <person name="Ohm R."/>
            <person name="Olson A."/>
            <person name="Spatafora J."/>
            <person name="Veneault-Fourrey C."/>
            <person name="Henrissat B."/>
            <person name="Grigoriev I."/>
            <person name="Martin F."/>
            <person name="Perotto S."/>
        </authorList>
    </citation>
    <scope>NUCLEOTIDE SEQUENCE [LARGE SCALE GENOMIC DNA]</scope>
    <source>
        <strain evidence="9 10">F</strain>
    </source>
</reference>
<dbReference type="CDD" id="cd05474">
    <property type="entry name" value="SAP_like"/>
    <property type="match status" value="1"/>
</dbReference>
<comment type="similarity">
    <text evidence="1">Belongs to the peptidase A1 family.</text>
</comment>
<protein>
    <submittedName>
        <fullName evidence="9">Acid protease</fullName>
    </submittedName>
</protein>
<dbReference type="PANTHER" id="PTHR47966">
    <property type="entry name" value="BETA-SITE APP-CLEAVING ENZYME, ISOFORM A-RELATED"/>
    <property type="match status" value="1"/>
</dbReference>
<dbReference type="GO" id="GO:0004190">
    <property type="term" value="F:aspartic-type endopeptidase activity"/>
    <property type="evidence" value="ECO:0007669"/>
    <property type="project" value="UniProtKB-KW"/>
</dbReference>
<dbReference type="InterPro" id="IPR033121">
    <property type="entry name" value="PEPTIDASE_A1"/>
</dbReference>
<dbReference type="STRING" id="1149755.A0A2J6RB92"/>
<dbReference type="AlphaFoldDB" id="A0A2J6RB92"/>
<evidence type="ECO:0000256" key="7">
    <source>
        <dbReference type="SAM" id="Phobius"/>
    </source>
</evidence>
<dbReference type="GO" id="GO:0006508">
    <property type="term" value="P:proteolysis"/>
    <property type="evidence" value="ECO:0007669"/>
    <property type="project" value="UniProtKB-KW"/>
</dbReference>
<evidence type="ECO:0000256" key="1">
    <source>
        <dbReference type="ARBA" id="ARBA00007447"/>
    </source>
</evidence>
<evidence type="ECO:0000313" key="9">
    <source>
        <dbReference type="EMBL" id="PMD35781.1"/>
    </source>
</evidence>
<dbReference type="Proteomes" id="UP000235786">
    <property type="component" value="Unassembled WGS sequence"/>
</dbReference>
<keyword evidence="3" id="KW-0732">Signal</keyword>
<dbReference type="InterPro" id="IPR033876">
    <property type="entry name" value="SAP-like"/>
</dbReference>
<dbReference type="InterPro" id="IPR001461">
    <property type="entry name" value="Aspartic_peptidase_A1"/>
</dbReference>
<evidence type="ECO:0000256" key="5">
    <source>
        <dbReference type="ARBA" id="ARBA00022801"/>
    </source>
</evidence>
<dbReference type="InterPro" id="IPR021109">
    <property type="entry name" value="Peptidase_aspartic_dom_sf"/>
</dbReference>
<evidence type="ECO:0000256" key="3">
    <source>
        <dbReference type="ARBA" id="ARBA00022729"/>
    </source>
</evidence>
<evidence type="ECO:0000256" key="6">
    <source>
        <dbReference type="SAM" id="MobiDB-lite"/>
    </source>
</evidence>